<evidence type="ECO:0008006" key="4">
    <source>
        <dbReference type="Google" id="ProtNLM"/>
    </source>
</evidence>
<evidence type="ECO:0000313" key="3">
    <source>
        <dbReference type="Proteomes" id="UP000717981"/>
    </source>
</evidence>
<comment type="caution">
    <text evidence="2">The sequence shown here is derived from an EMBL/GenBank/DDBJ whole genome shotgun (WGS) entry which is preliminary data.</text>
</comment>
<evidence type="ECO:0000256" key="1">
    <source>
        <dbReference type="SAM" id="SignalP"/>
    </source>
</evidence>
<dbReference type="Proteomes" id="UP000717981">
    <property type="component" value="Unassembled WGS sequence"/>
</dbReference>
<gene>
    <name evidence="2" type="ORF">CR938_10735</name>
</gene>
<keyword evidence="1" id="KW-0732">Signal</keyword>
<dbReference type="PANTHER" id="PTHR38589:SF1">
    <property type="entry name" value="BLR0621 PROTEIN"/>
    <property type="match status" value="1"/>
</dbReference>
<keyword evidence="3" id="KW-1185">Reference proteome</keyword>
<accession>A0A921P111</accession>
<dbReference type="OrthoDB" id="9804204at2"/>
<evidence type="ECO:0000313" key="2">
    <source>
        <dbReference type="EMBL" id="KAF1688312.1"/>
    </source>
</evidence>
<dbReference type="AlphaFoldDB" id="A0A921P111"/>
<protein>
    <recommendedName>
        <fullName evidence="4">YkuD domain-containing protein</fullName>
    </recommendedName>
</protein>
<proteinExistence type="predicted"/>
<name>A0A921P111_9GAMM</name>
<reference evidence="2" key="1">
    <citation type="submission" date="2017-10" db="EMBL/GenBank/DDBJ databases">
        <title>Whole genome sequencing of members of genus Pseudoxanthomonas.</title>
        <authorList>
            <person name="Kumar S."/>
            <person name="Bansal K."/>
            <person name="Kaur A."/>
            <person name="Patil P."/>
            <person name="Sharma S."/>
            <person name="Patil P.B."/>
        </authorList>
    </citation>
    <scope>NUCLEOTIDE SEQUENCE</scope>
    <source>
        <strain evidence="2">DSM 22914</strain>
    </source>
</reference>
<dbReference type="RefSeq" id="WP_162125004.1">
    <property type="nucleotide sequence ID" value="NZ_PDWK01000055.1"/>
</dbReference>
<organism evidence="2 3">
    <name type="scientific">Pseudoxanthomonas taiwanensis</name>
    <dbReference type="NCBI Taxonomy" id="176598"/>
    <lineage>
        <taxon>Bacteria</taxon>
        <taxon>Pseudomonadati</taxon>
        <taxon>Pseudomonadota</taxon>
        <taxon>Gammaproteobacteria</taxon>
        <taxon>Lysobacterales</taxon>
        <taxon>Lysobacteraceae</taxon>
        <taxon>Pseudoxanthomonas</taxon>
    </lineage>
</organism>
<dbReference type="EMBL" id="PDWK01000055">
    <property type="protein sequence ID" value="KAF1688312.1"/>
    <property type="molecule type" value="Genomic_DNA"/>
</dbReference>
<dbReference type="PANTHER" id="PTHR38589">
    <property type="entry name" value="BLR0621 PROTEIN"/>
    <property type="match status" value="1"/>
</dbReference>
<feature type="signal peptide" evidence="1">
    <location>
        <begin position="1"/>
        <end position="33"/>
    </location>
</feature>
<feature type="chain" id="PRO_5036928063" description="YkuD domain-containing protein" evidence="1">
    <location>
        <begin position="34"/>
        <end position="264"/>
    </location>
</feature>
<sequence length="264" mass="27965">MSRAPRPALRGLLPRLARAALLALAAAALPAHAAGPLQEARQLVLVLTADWDAPRGTLYRYERGSADAPWRQVGAFEVEIGRNGSAWGIGLHAPEDQDGGLVKREGDGRSPAGVFALGPAFGYAPGAATALPYLAMEASHYCMDVPDSPLYNRIVDAREVGRDAVAGSTEPMRLDLHKDGDPRYARGLVIAHNPDHIPGAGSCIFAHLRRRAGEATAGCTAMDAADMDGLLAWLDPAAQPRLVLLPRAQARRLAAAWGLPEVAR</sequence>